<evidence type="ECO:0000259" key="2">
    <source>
        <dbReference type="Pfam" id="PF00327"/>
    </source>
</evidence>
<dbReference type="InterPro" id="IPR036919">
    <property type="entry name" value="Ribo_uL30_ferredoxin-like_sf"/>
</dbReference>
<evidence type="ECO:0000313" key="4">
    <source>
        <dbReference type="EMBL" id="MBZ3878032.1"/>
    </source>
</evidence>
<keyword evidence="4" id="KW-0689">Ribosomal protein</keyword>
<dbReference type="SUPFAM" id="SSF55129">
    <property type="entry name" value="Ribosomal protein L30p/L7e"/>
    <property type="match status" value="1"/>
</dbReference>
<comment type="similarity">
    <text evidence="1">Belongs to the universal ribosomal protein uL30 family.</text>
</comment>
<gene>
    <name evidence="4" type="ORF">SUZIE_145930</name>
</gene>
<dbReference type="Pfam" id="PF08079">
    <property type="entry name" value="Ribosomal_L30_N"/>
    <property type="match status" value="1"/>
</dbReference>
<protein>
    <submittedName>
        <fullName evidence="4">60S ribosomal protein L7</fullName>
    </submittedName>
</protein>
<evidence type="ECO:0000256" key="1">
    <source>
        <dbReference type="ARBA" id="ARBA00007594"/>
    </source>
</evidence>
<dbReference type="PANTHER" id="PTHR11524">
    <property type="entry name" value="60S RIBOSOMAL PROTEIN L7"/>
    <property type="match status" value="1"/>
</dbReference>
<dbReference type="InterPro" id="IPR012988">
    <property type="entry name" value="Ribosomal_uL30_N_euk"/>
</dbReference>
<evidence type="ECO:0000259" key="3">
    <source>
        <dbReference type="Pfam" id="PF08079"/>
    </source>
</evidence>
<dbReference type="PANTHER" id="PTHR11524:SF12">
    <property type="entry name" value="LARGE RIBOSOMAL SUBUNIT PROTEIN UL30"/>
    <property type="match status" value="1"/>
</dbReference>
<dbReference type="GO" id="GO:0003723">
    <property type="term" value="F:RNA binding"/>
    <property type="evidence" value="ECO:0007669"/>
    <property type="project" value="TreeGrafter"/>
</dbReference>
<proteinExistence type="inferred from homology"/>
<keyword evidence="5" id="KW-1185">Reference proteome</keyword>
<dbReference type="Pfam" id="PF00327">
    <property type="entry name" value="Ribosomal_L30"/>
    <property type="match status" value="1"/>
</dbReference>
<dbReference type="Proteomes" id="UP001166674">
    <property type="component" value="Unassembled WGS sequence"/>
</dbReference>
<accession>A0AA41MU45</accession>
<keyword evidence="4" id="KW-0687">Ribonucleoprotein</keyword>
<dbReference type="EMBL" id="JAATJV010315148">
    <property type="protein sequence ID" value="MBZ3878032.1"/>
    <property type="molecule type" value="Genomic_DNA"/>
</dbReference>
<feature type="domain" description="Large ribosomal subunit protein uL30-like ferredoxin-like fold" evidence="2">
    <location>
        <begin position="85"/>
        <end position="110"/>
    </location>
</feature>
<dbReference type="InterPro" id="IPR039699">
    <property type="entry name" value="Ribosomal_uL30"/>
</dbReference>
<sequence>MEGAKEKKKKVPAVLDTLKEKQRNYVELKVKCPRKKFVQKMRTLIYEKVKHYHKKYRQIYRTEIQMARMARKAGNFYVPAETKFAFVVRIRGFNGVSPNVCKVLKLLGLFQSSVATSLSSTQAQLTC</sequence>
<reference evidence="4" key="1">
    <citation type="submission" date="2020-03" db="EMBL/GenBank/DDBJ databases">
        <title>Studies in the Genomics of Life Span.</title>
        <authorList>
            <person name="Glass D."/>
        </authorList>
    </citation>
    <scope>NUCLEOTIDE SEQUENCE</scope>
    <source>
        <strain evidence="4">SUZIE</strain>
        <tissue evidence="4">Muscle</tissue>
    </source>
</reference>
<dbReference type="InterPro" id="IPR016082">
    <property type="entry name" value="Ribosomal_uL30_ferredoxin-like"/>
</dbReference>
<name>A0AA41MU45_SCICA</name>
<dbReference type="GO" id="GO:0000463">
    <property type="term" value="P:maturation of LSU-rRNA from tricistronic rRNA transcript (SSU-rRNA, 5.8S rRNA, LSU-rRNA)"/>
    <property type="evidence" value="ECO:0007669"/>
    <property type="project" value="TreeGrafter"/>
</dbReference>
<evidence type="ECO:0000313" key="5">
    <source>
        <dbReference type="Proteomes" id="UP001166674"/>
    </source>
</evidence>
<dbReference type="AlphaFoldDB" id="A0AA41MU45"/>
<organism evidence="4 5">
    <name type="scientific">Sciurus carolinensis</name>
    <name type="common">Eastern gray squirrel</name>
    <dbReference type="NCBI Taxonomy" id="30640"/>
    <lineage>
        <taxon>Eukaryota</taxon>
        <taxon>Metazoa</taxon>
        <taxon>Chordata</taxon>
        <taxon>Craniata</taxon>
        <taxon>Vertebrata</taxon>
        <taxon>Euteleostomi</taxon>
        <taxon>Mammalia</taxon>
        <taxon>Eutheria</taxon>
        <taxon>Euarchontoglires</taxon>
        <taxon>Glires</taxon>
        <taxon>Rodentia</taxon>
        <taxon>Sciuromorpha</taxon>
        <taxon>Sciuridae</taxon>
        <taxon>Sciurinae</taxon>
        <taxon>Sciurini</taxon>
        <taxon>Sciurus</taxon>
    </lineage>
</organism>
<dbReference type="GO" id="GO:0022625">
    <property type="term" value="C:cytosolic large ribosomal subunit"/>
    <property type="evidence" value="ECO:0007669"/>
    <property type="project" value="TreeGrafter"/>
</dbReference>
<dbReference type="GO" id="GO:0003735">
    <property type="term" value="F:structural constituent of ribosome"/>
    <property type="evidence" value="ECO:0007669"/>
    <property type="project" value="TreeGrafter"/>
</dbReference>
<comment type="caution">
    <text evidence="4">The sequence shown here is derived from an EMBL/GenBank/DDBJ whole genome shotgun (WGS) entry which is preliminary data.</text>
</comment>
<feature type="domain" description="Large ribosomal subunit protein uL30 N-terminal eukaryotes" evidence="3">
    <location>
        <begin position="28"/>
        <end position="80"/>
    </location>
</feature>